<sequence length="114" mass="12472">MQTVVKSTEIAVISLKGSLNATNALETERHLTTALAQNENKFLLVDLQQVESLDSAGLMALVSAFKLAQQLKRRLTFCSVSPSLRIIFELTQLNTLFDISDGIATSFMEGITPN</sequence>
<dbReference type="GO" id="GO:0043856">
    <property type="term" value="F:anti-sigma factor antagonist activity"/>
    <property type="evidence" value="ECO:0007669"/>
    <property type="project" value="InterPro"/>
</dbReference>
<dbReference type="Gene3D" id="3.30.750.24">
    <property type="entry name" value="STAS domain"/>
    <property type="match status" value="1"/>
</dbReference>
<proteinExistence type="inferred from homology"/>
<organism evidence="4 5">
    <name type="scientific">Aetokthonos hydrillicola Thurmond2011</name>
    <dbReference type="NCBI Taxonomy" id="2712845"/>
    <lineage>
        <taxon>Bacteria</taxon>
        <taxon>Bacillati</taxon>
        <taxon>Cyanobacteriota</taxon>
        <taxon>Cyanophyceae</taxon>
        <taxon>Nostocales</taxon>
        <taxon>Hapalosiphonaceae</taxon>
        <taxon>Aetokthonos</taxon>
    </lineage>
</organism>
<evidence type="ECO:0000256" key="2">
    <source>
        <dbReference type="RuleBase" id="RU003749"/>
    </source>
</evidence>
<comment type="caution">
    <text evidence="4">The sequence shown here is derived from an EMBL/GenBank/DDBJ whole genome shotgun (WGS) entry which is preliminary data.</text>
</comment>
<evidence type="ECO:0000256" key="1">
    <source>
        <dbReference type="ARBA" id="ARBA00009013"/>
    </source>
</evidence>
<keyword evidence="5" id="KW-1185">Reference proteome</keyword>
<dbReference type="Pfam" id="PF01740">
    <property type="entry name" value="STAS"/>
    <property type="match status" value="1"/>
</dbReference>
<name>A0AAP5M429_9CYAN</name>
<dbReference type="Proteomes" id="UP000667802">
    <property type="component" value="Unassembled WGS sequence"/>
</dbReference>
<dbReference type="PANTHER" id="PTHR33495">
    <property type="entry name" value="ANTI-SIGMA FACTOR ANTAGONIST TM_1081-RELATED-RELATED"/>
    <property type="match status" value="1"/>
</dbReference>
<dbReference type="InterPro" id="IPR036513">
    <property type="entry name" value="STAS_dom_sf"/>
</dbReference>
<dbReference type="InterPro" id="IPR002645">
    <property type="entry name" value="STAS_dom"/>
</dbReference>
<evidence type="ECO:0000313" key="5">
    <source>
        <dbReference type="Proteomes" id="UP000667802"/>
    </source>
</evidence>
<dbReference type="CDD" id="cd07043">
    <property type="entry name" value="STAS_anti-anti-sigma_factors"/>
    <property type="match status" value="1"/>
</dbReference>
<dbReference type="NCBIfam" id="TIGR00377">
    <property type="entry name" value="ant_ant_sig"/>
    <property type="match status" value="1"/>
</dbReference>
<evidence type="ECO:0000259" key="3">
    <source>
        <dbReference type="PROSITE" id="PS50801"/>
    </source>
</evidence>
<evidence type="ECO:0000313" key="4">
    <source>
        <dbReference type="EMBL" id="MDR9894456.1"/>
    </source>
</evidence>
<dbReference type="RefSeq" id="WP_208340351.1">
    <property type="nucleotide sequence ID" value="NZ_CAWQFN010000643.1"/>
</dbReference>
<dbReference type="SUPFAM" id="SSF52091">
    <property type="entry name" value="SpoIIaa-like"/>
    <property type="match status" value="1"/>
</dbReference>
<reference evidence="5" key="1">
    <citation type="journal article" date="2021" name="Science">
        <title>Hunting the eagle killer: A cyanobacterial neurotoxin causes vacuolar myelinopathy.</title>
        <authorList>
            <person name="Breinlinger S."/>
            <person name="Phillips T.J."/>
            <person name="Haram B.N."/>
            <person name="Mares J."/>
            <person name="Martinez Yerena J.A."/>
            <person name="Hrouzek P."/>
            <person name="Sobotka R."/>
            <person name="Henderson W.M."/>
            <person name="Schmieder P."/>
            <person name="Williams S.M."/>
            <person name="Lauderdale J.D."/>
            <person name="Wilde H.D."/>
            <person name="Gerrin W."/>
            <person name="Kust A."/>
            <person name="Washington J.W."/>
            <person name="Wagner C."/>
            <person name="Geier B."/>
            <person name="Liebeke M."/>
            <person name="Enke H."/>
            <person name="Niedermeyer T.H.J."/>
            <person name="Wilde S.B."/>
        </authorList>
    </citation>
    <scope>NUCLEOTIDE SEQUENCE [LARGE SCALE GENOMIC DNA]</scope>
    <source>
        <strain evidence="5">Thurmond2011</strain>
    </source>
</reference>
<comment type="similarity">
    <text evidence="1 2">Belongs to the anti-sigma-factor antagonist family.</text>
</comment>
<feature type="domain" description="STAS" evidence="3">
    <location>
        <begin position="1"/>
        <end position="93"/>
    </location>
</feature>
<dbReference type="InterPro" id="IPR003658">
    <property type="entry name" value="Anti-sigma_ant"/>
</dbReference>
<gene>
    <name evidence="4" type="ORF">G7B40_007700</name>
</gene>
<dbReference type="EMBL" id="JAALHA020000002">
    <property type="protein sequence ID" value="MDR9894456.1"/>
    <property type="molecule type" value="Genomic_DNA"/>
</dbReference>
<protein>
    <recommendedName>
        <fullName evidence="2">Anti-sigma factor antagonist</fullName>
    </recommendedName>
</protein>
<accession>A0AAP5M429</accession>
<dbReference type="PROSITE" id="PS50801">
    <property type="entry name" value="STAS"/>
    <property type="match status" value="1"/>
</dbReference>
<dbReference type="AlphaFoldDB" id="A0AAP5M429"/>
<dbReference type="PANTHER" id="PTHR33495:SF2">
    <property type="entry name" value="ANTI-SIGMA FACTOR ANTAGONIST TM_1081-RELATED"/>
    <property type="match status" value="1"/>
</dbReference>